<gene>
    <name evidence="8" type="ORF">IEE83_01675</name>
</gene>
<evidence type="ECO:0000259" key="6">
    <source>
        <dbReference type="PROSITE" id="PS50043"/>
    </source>
</evidence>
<evidence type="ECO:0000256" key="3">
    <source>
        <dbReference type="ARBA" id="ARBA00023125"/>
    </source>
</evidence>
<comment type="caution">
    <text evidence="8">The sequence shown here is derived from an EMBL/GenBank/DDBJ whole genome shotgun (WGS) entry which is preliminary data.</text>
</comment>
<dbReference type="SMART" id="SM00448">
    <property type="entry name" value="REC"/>
    <property type="match status" value="1"/>
</dbReference>
<accession>A0ABR9W550</accession>
<evidence type="ECO:0000313" key="9">
    <source>
        <dbReference type="Proteomes" id="UP000634134"/>
    </source>
</evidence>
<dbReference type="InterPro" id="IPR001789">
    <property type="entry name" value="Sig_transdc_resp-reg_receiver"/>
</dbReference>
<feature type="modified residue" description="4-aspartylphosphate" evidence="5">
    <location>
        <position position="63"/>
    </location>
</feature>
<dbReference type="PROSITE" id="PS00622">
    <property type="entry name" value="HTH_LUXR_1"/>
    <property type="match status" value="1"/>
</dbReference>
<feature type="domain" description="HTH luxR-type" evidence="6">
    <location>
        <begin position="147"/>
        <end position="212"/>
    </location>
</feature>
<keyword evidence="3" id="KW-0238">DNA-binding</keyword>
<dbReference type="PRINTS" id="PR00038">
    <property type="entry name" value="HTHLUXR"/>
</dbReference>
<name>A0ABR9W550_9BACT</name>
<dbReference type="PROSITE" id="PS50043">
    <property type="entry name" value="HTH_LUXR_2"/>
    <property type="match status" value="1"/>
</dbReference>
<proteinExistence type="predicted"/>
<dbReference type="InterPro" id="IPR000792">
    <property type="entry name" value="Tscrpt_reg_LuxR_C"/>
</dbReference>
<dbReference type="SUPFAM" id="SSF46894">
    <property type="entry name" value="C-terminal effector domain of the bipartite response regulators"/>
    <property type="match status" value="1"/>
</dbReference>
<dbReference type="InterPro" id="IPR011006">
    <property type="entry name" value="CheY-like_superfamily"/>
</dbReference>
<dbReference type="CDD" id="cd06170">
    <property type="entry name" value="LuxR_C_like"/>
    <property type="match status" value="1"/>
</dbReference>
<dbReference type="InterPro" id="IPR016032">
    <property type="entry name" value="Sig_transdc_resp-reg_C-effctor"/>
</dbReference>
<evidence type="ECO:0000256" key="2">
    <source>
        <dbReference type="ARBA" id="ARBA00023015"/>
    </source>
</evidence>
<dbReference type="PROSITE" id="PS50110">
    <property type="entry name" value="RESPONSE_REGULATORY"/>
    <property type="match status" value="1"/>
</dbReference>
<evidence type="ECO:0000256" key="5">
    <source>
        <dbReference type="PROSITE-ProRule" id="PRU00169"/>
    </source>
</evidence>
<dbReference type="CDD" id="cd17535">
    <property type="entry name" value="REC_NarL-like"/>
    <property type="match status" value="1"/>
</dbReference>
<reference evidence="9" key="1">
    <citation type="submission" date="2023-07" db="EMBL/GenBank/DDBJ databases">
        <title>Dyadobacter sp. nov 'subterranea' isolated from contaminted grondwater.</title>
        <authorList>
            <person name="Szabo I."/>
            <person name="Al-Omari J."/>
            <person name="Szerdahelyi S.G."/>
            <person name="Rado J."/>
        </authorList>
    </citation>
    <scope>NUCLEOTIDE SEQUENCE [LARGE SCALE GENOMIC DNA]</scope>
    <source>
        <strain evidence="9">UP-52</strain>
    </source>
</reference>
<evidence type="ECO:0000256" key="4">
    <source>
        <dbReference type="ARBA" id="ARBA00023163"/>
    </source>
</evidence>
<keyword evidence="2" id="KW-0805">Transcription regulation</keyword>
<dbReference type="Proteomes" id="UP000634134">
    <property type="component" value="Unassembled WGS sequence"/>
</dbReference>
<organism evidence="8 9">
    <name type="scientific">Dyadobacter subterraneus</name>
    <dbReference type="NCBI Taxonomy" id="2773304"/>
    <lineage>
        <taxon>Bacteria</taxon>
        <taxon>Pseudomonadati</taxon>
        <taxon>Bacteroidota</taxon>
        <taxon>Cytophagia</taxon>
        <taxon>Cytophagales</taxon>
        <taxon>Spirosomataceae</taxon>
        <taxon>Dyadobacter</taxon>
    </lineage>
</organism>
<dbReference type="EMBL" id="JACYGY010000001">
    <property type="protein sequence ID" value="MBE9460580.1"/>
    <property type="molecule type" value="Genomic_DNA"/>
</dbReference>
<keyword evidence="4" id="KW-0804">Transcription</keyword>
<dbReference type="PANTHER" id="PTHR43214:SF41">
    <property type="entry name" value="NITRATE_NITRITE RESPONSE REGULATOR PROTEIN NARP"/>
    <property type="match status" value="1"/>
</dbReference>
<dbReference type="Pfam" id="PF00196">
    <property type="entry name" value="GerE"/>
    <property type="match status" value="1"/>
</dbReference>
<dbReference type="InterPro" id="IPR039420">
    <property type="entry name" value="WalR-like"/>
</dbReference>
<keyword evidence="1 5" id="KW-0597">Phosphoprotein</keyword>
<sequence length="214" mass="23762">MYTSVEIPVTKIMLLDDHVLVAEGFKQLLLKIVPQGSVIDIFSSIDRAKESLQTGEYRVVITDLIMPGQSVMNFIPFCRKSYADIIILVVSSVMDTTSIRSCLAAGANGYVSKAVDAREIKLALEYTYNGRKFVSSDLSGKLADSILSLESTTLTSKELEIIRLIAAGHKTKNVAEMLFVSPITIMTHKRNIMRKLNLHSATELVKYVFENNLV</sequence>
<evidence type="ECO:0000256" key="1">
    <source>
        <dbReference type="ARBA" id="ARBA00022553"/>
    </source>
</evidence>
<dbReference type="SUPFAM" id="SSF52172">
    <property type="entry name" value="CheY-like"/>
    <property type="match status" value="1"/>
</dbReference>
<protein>
    <submittedName>
        <fullName evidence="8">Response regulator transcription factor</fullName>
    </submittedName>
</protein>
<evidence type="ECO:0000313" key="8">
    <source>
        <dbReference type="EMBL" id="MBE9460580.1"/>
    </source>
</evidence>
<dbReference type="Pfam" id="PF00072">
    <property type="entry name" value="Response_reg"/>
    <property type="match status" value="1"/>
</dbReference>
<dbReference type="InterPro" id="IPR058245">
    <property type="entry name" value="NreC/VraR/RcsB-like_REC"/>
</dbReference>
<keyword evidence="9" id="KW-1185">Reference proteome</keyword>
<dbReference type="Gene3D" id="3.40.50.2300">
    <property type="match status" value="1"/>
</dbReference>
<feature type="domain" description="Response regulatory" evidence="7">
    <location>
        <begin position="11"/>
        <end position="128"/>
    </location>
</feature>
<evidence type="ECO:0000259" key="7">
    <source>
        <dbReference type="PROSITE" id="PS50110"/>
    </source>
</evidence>
<dbReference type="RefSeq" id="WP_194118908.1">
    <property type="nucleotide sequence ID" value="NZ_JACYGY010000001.1"/>
</dbReference>
<dbReference type="SMART" id="SM00421">
    <property type="entry name" value="HTH_LUXR"/>
    <property type="match status" value="1"/>
</dbReference>
<dbReference type="PANTHER" id="PTHR43214">
    <property type="entry name" value="TWO-COMPONENT RESPONSE REGULATOR"/>
    <property type="match status" value="1"/>
</dbReference>